<sequence>MSAVVGEWIDEVAAKLKEKVQARKPFMSIRAKKEQQFAKESGVEEKEASKGDANESTMSEATVCLLMDRFVPW</sequence>
<gene>
    <name evidence="1" type="ORF">F3Y22_tig00009942pilonHSYRG00241</name>
</gene>
<accession>A0A6A3C6A2</accession>
<evidence type="ECO:0000313" key="2">
    <source>
        <dbReference type="Proteomes" id="UP000436088"/>
    </source>
</evidence>
<protein>
    <submittedName>
        <fullName evidence="1">Extra-large G-protein 1</fullName>
    </submittedName>
</protein>
<organism evidence="1 2">
    <name type="scientific">Hibiscus syriacus</name>
    <name type="common">Rose of Sharon</name>
    <dbReference type="NCBI Taxonomy" id="106335"/>
    <lineage>
        <taxon>Eukaryota</taxon>
        <taxon>Viridiplantae</taxon>
        <taxon>Streptophyta</taxon>
        <taxon>Embryophyta</taxon>
        <taxon>Tracheophyta</taxon>
        <taxon>Spermatophyta</taxon>
        <taxon>Magnoliopsida</taxon>
        <taxon>eudicotyledons</taxon>
        <taxon>Gunneridae</taxon>
        <taxon>Pentapetalae</taxon>
        <taxon>rosids</taxon>
        <taxon>malvids</taxon>
        <taxon>Malvales</taxon>
        <taxon>Malvaceae</taxon>
        <taxon>Malvoideae</taxon>
        <taxon>Hibiscus</taxon>
    </lineage>
</organism>
<dbReference type="Proteomes" id="UP000436088">
    <property type="component" value="Unassembled WGS sequence"/>
</dbReference>
<dbReference type="PANTHER" id="PTHR36346:SF2">
    <property type="entry name" value="EXPRESSED PROTEIN"/>
    <property type="match status" value="1"/>
</dbReference>
<keyword evidence="2" id="KW-1185">Reference proteome</keyword>
<dbReference type="AlphaFoldDB" id="A0A6A3C6A2"/>
<name>A0A6A3C6A2_HIBSY</name>
<comment type="caution">
    <text evidence="1">The sequence shown here is derived from an EMBL/GenBank/DDBJ whole genome shotgun (WGS) entry which is preliminary data.</text>
</comment>
<proteinExistence type="predicted"/>
<dbReference type="PANTHER" id="PTHR36346">
    <property type="entry name" value="EXPRESSED PROTEIN"/>
    <property type="match status" value="1"/>
</dbReference>
<evidence type="ECO:0000313" key="1">
    <source>
        <dbReference type="EMBL" id="KAE8724770.1"/>
    </source>
</evidence>
<dbReference type="EMBL" id="VEPZ02000454">
    <property type="protein sequence ID" value="KAE8724770.1"/>
    <property type="molecule type" value="Genomic_DNA"/>
</dbReference>
<reference evidence="1" key="1">
    <citation type="submission" date="2019-09" db="EMBL/GenBank/DDBJ databases">
        <title>Draft genome information of white flower Hibiscus syriacus.</title>
        <authorList>
            <person name="Kim Y.-M."/>
        </authorList>
    </citation>
    <scope>NUCLEOTIDE SEQUENCE [LARGE SCALE GENOMIC DNA]</scope>
    <source>
        <strain evidence="1">YM2019G1</strain>
    </source>
</reference>